<dbReference type="RefSeq" id="WP_281481295.1">
    <property type="nucleotide sequence ID" value="NZ_CP124543.1"/>
</dbReference>
<name>A0AAJ6P7T6_9CYAN</name>
<keyword evidence="1" id="KW-0489">Methyltransferase</keyword>
<evidence type="ECO:0000313" key="1">
    <source>
        <dbReference type="EMBL" id="WGV23966.1"/>
    </source>
</evidence>
<keyword evidence="2" id="KW-1185">Reference proteome</keyword>
<dbReference type="GO" id="GO:0032259">
    <property type="term" value="P:methylation"/>
    <property type="evidence" value="ECO:0007669"/>
    <property type="project" value="UniProtKB-KW"/>
</dbReference>
<accession>A0AAJ6P7T6</accession>
<proteinExistence type="predicted"/>
<gene>
    <name evidence="1" type="ORF">QI031_19415</name>
</gene>
<evidence type="ECO:0000313" key="2">
    <source>
        <dbReference type="Proteomes" id="UP001223520"/>
    </source>
</evidence>
<dbReference type="KEGG" id="hbq:QI031_19415"/>
<sequence length="228" mass="26345">MVFKLENVIPWGRSMKEYVKMFNLTPEELKLNILDCAGGPASFNAEMTLQGYKVISCDPIYQFTADEISKRIEDTYETVVEGVKANQEYYIWQDIQSPEQMGAIRMAAMQQFLADFPIGIIEKRYIKDELPILPFVTNQFDLALCSHLLFTYSDNFLEAFHLSSILEMCRVAKEVRVFPLLNISGETSPWLNPVINELKKQGYSVEIKKVPYEFQKNGNQMLRVNSDR</sequence>
<dbReference type="Proteomes" id="UP001223520">
    <property type="component" value="Chromosome"/>
</dbReference>
<dbReference type="InterPro" id="IPR029063">
    <property type="entry name" value="SAM-dependent_MTases_sf"/>
</dbReference>
<dbReference type="SUPFAM" id="SSF53335">
    <property type="entry name" value="S-adenosyl-L-methionine-dependent methyltransferases"/>
    <property type="match status" value="1"/>
</dbReference>
<dbReference type="AlphaFoldDB" id="A0AAJ6P7T6"/>
<reference evidence="1 2" key="1">
    <citation type="journal article" date="2023" name="Limnol Oceanogr Lett">
        <title>Environmental adaptations by the intertidal Antarctic cyanobacterium Halotia branconii CENA392 as revealed using long-read genome sequencing.</title>
        <authorList>
            <person name="Dextro R.B."/>
            <person name="Delbaje E."/>
            <person name="Freitas P.N.N."/>
            <person name="Geraldes V."/>
            <person name="Pinto E."/>
            <person name="Long P.F."/>
            <person name="Fiore M.F."/>
        </authorList>
    </citation>
    <scope>NUCLEOTIDE SEQUENCE [LARGE SCALE GENOMIC DNA]</scope>
    <source>
        <strain evidence="1 2">CENA392</strain>
    </source>
</reference>
<keyword evidence="1" id="KW-0808">Transferase</keyword>
<organism evidence="1 2">
    <name type="scientific">Halotia branconii CENA392</name>
    <dbReference type="NCBI Taxonomy" id="1539056"/>
    <lineage>
        <taxon>Bacteria</taxon>
        <taxon>Bacillati</taxon>
        <taxon>Cyanobacteriota</taxon>
        <taxon>Cyanophyceae</taxon>
        <taxon>Nostocales</taxon>
        <taxon>Nodulariaceae</taxon>
        <taxon>Halotia</taxon>
    </lineage>
</organism>
<protein>
    <submittedName>
        <fullName evidence="1">SAM-dependent methyltransferase</fullName>
    </submittedName>
</protein>
<dbReference type="GO" id="GO:0008168">
    <property type="term" value="F:methyltransferase activity"/>
    <property type="evidence" value="ECO:0007669"/>
    <property type="project" value="UniProtKB-KW"/>
</dbReference>
<dbReference type="EMBL" id="CP124543">
    <property type="protein sequence ID" value="WGV23966.1"/>
    <property type="molecule type" value="Genomic_DNA"/>
</dbReference>